<evidence type="ECO:0000313" key="2">
    <source>
        <dbReference type="EMBL" id="MFD1176925.1"/>
    </source>
</evidence>
<sequence>MLASQTVTETRGNRASLVINIVSHSLYLLSLPVIYFVSMFSVMLFDAPGSEHYWPALVFYYALKCYPYITIVMIALAWILFIKRQYRWTYMLNAVPIVFMLLGTLPFVILSE</sequence>
<keyword evidence="3" id="KW-1185">Reference proteome</keyword>
<dbReference type="Proteomes" id="UP001597262">
    <property type="component" value="Unassembled WGS sequence"/>
</dbReference>
<protein>
    <recommendedName>
        <fullName evidence="4">DUF5658 domain-containing protein</fullName>
    </recommendedName>
</protein>
<name>A0ABW3RXR1_9BACL</name>
<accession>A0ABW3RXR1</accession>
<keyword evidence="1" id="KW-0812">Transmembrane</keyword>
<dbReference type="RefSeq" id="WP_379319375.1">
    <property type="nucleotide sequence ID" value="NZ_JBHTLM010000007.1"/>
</dbReference>
<dbReference type="EMBL" id="JBHTLM010000007">
    <property type="protein sequence ID" value="MFD1176925.1"/>
    <property type="molecule type" value="Genomic_DNA"/>
</dbReference>
<feature type="transmembrane region" description="Helical" evidence="1">
    <location>
        <begin position="21"/>
        <end position="45"/>
    </location>
</feature>
<evidence type="ECO:0000313" key="3">
    <source>
        <dbReference type="Proteomes" id="UP001597262"/>
    </source>
</evidence>
<evidence type="ECO:0000256" key="1">
    <source>
        <dbReference type="SAM" id="Phobius"/>
    </source>
</evidence>
<reference evidence="3" key="1">
    <citation type="journal article" date="2019" name="Int. J. Syst. Evol. Microbiol.">
        <title>The Global Catalogue of Microorganisms (GCM) 10K type strain sequencing project: providing services to taxonomists for standard genome sequencing and annotation.</title>
        <authorList>
            <consortium name="The Broad Institute Genomics Platform"/>
            <consortium name="The Broad Institute Genome Sequencing Center for Infectious Disease"/>
            <person name="Wu L."/>
            <person name="Ma J."/>
        </authorList>
    </citation>
    <scope>NUCLEOTIDE SEQUENCE [LARGE SCALE GENOMIC DNA]</scope>
    <source>
        <strain evidence="3">CCUG 59189</strain>
    </source>
</reference>
<keyword evidence="1" id="KW-1133">Transmembrane helix</keyword>
<evidence type="ECO:0008006" key="4">
    <source>
        <dbReference type="Google" id="ProtNLM"/>
    </source>
</evidence>
<gene>
    <name evidence="2" type="ORF">ACFQ3W_11520</name>
</gene>
<comment type="caution">
    <text evidence="2">The sequence shown here is derived from an EMBL/GenBank/DDBJ whole genome shotgun (WGS) entry which is preliminary data.</text>
</comment>
<keyword evidence="1" id="KW-0472">Membrane</keyword>
<organism evidence="2 3">
    <name type="scientific">Paenibacillus puldeungensis</name>
    <dbReference type="NCBI Taxonomy" id="696536"/>
    <lineage>
        <taxon>Bacteria</taxon>
        <taxon>Bacillati</taxon>
        <taxon>Bacillota</taxon>
        <taxon>Bacilli</taxon>
        <taxon>Bacillales</taxon>
        <taxon>Paenibacillaceae</taxon>
        <taxon>Paenibacillus</taxon>
    </lineage>
</organism>
<feature type="transmembrane region" description="Helical" evidence="1">
    <location>
        <begin position="88"/>
        <end position="109"/>
    </location>
</feature>
<proteinExistence type="predicted"/>
<feature type="transmembrane region" description="Helical" evidence="1">
    <location>
        <begin position="57"/>
        <end position="81"/>
    </location>
</feature>